<proteinExistence type="predicted"/>
<reference evidence="2" key="1">
    <citation type="submission" date="2025-08" db="UniProtKB">
        <authorList>
            <consortium name="Ensembl"/>
        </authorList>
    </citation>
    <scope>IDENTIFICATION</scope>
</reference>
<evidence type="ECO:0000256" key="1">
    <source>
        <dbReference type="SAM" id="SignalP"/>
    </source>
</evidence>
<keyword evidence="3" id="KW-1185">Reference proteome</keyword>
<dbReference type="Ensembl" id="ENSSBOT00000046947.1">
    <property type="protein sequence ID" value="ENSSBOP00000030062.1"/>
    <property type="gene ID" value="ENSSBOG00000031318.1"/>
</dbReference>
<accession>A0A2K6UDT6</accession>
<feature type="chain" id="PRO_5014399610" evidence="1">
    <location>
        <begin position="22"/>
        <end position="54"/>
    </location>
</feature>
<evidence type="ECO:0000313" key="3">
    <source>
        <dbReference type="Proteomes" id="UP000233220"/>
    </source>
</evidence>
<dbReference type="OMA" id="ICTVIQY"/>
<protein>
    <submittedName>
        <fullName evidence="2">Uncharacterized protein</fullName>
    </submittedName>
</protein>
<keyword evidence="1" id="KW-0732">Signal</keyword>
<name>A0A2K6UDT6_SAIBB</name>
<dbReference type="GeneTree" id="ENSGT00910000148543"/>
<evidence type="ECO:0000313" key="2">
    <source>
        <dbReference type="Ensembl" id="ENSSBOP00000030062.1"/>
    </source>
</evidence>
<dbReference type="AlphaFoldDB" id="A0A2K6UDT6"/>
<sequence>MMRSQCLLGLFIYLLWRQICTVIQYQTVRYATIPLSPVSQNQLFEEEDSGAGSG</sequence>
<dbReference type="Proteomes" id="UP000233220">
    <property type="component" value="Unplaced"/>
</dbReference>
<dbReference type="STRING" id="39432.ENSSBOP00000030062"/>
<reference evidence="2" key="2">
    <citation type="submission" date="2025-09" db="UniProtKB">
        <authorList>
            <consortium name="Ensembl"/>
        </authorList>
    </citation>
    <scope>IDENTIFICATION</scope>
</reference>
<organism evidence="2 3">
    <name type="scientific">Saimiri boliviensis boliviensis</name>
    <name type="common">Bolivian squirrel monkey</name>
    <dbReference type="NCBI Taxonomy" id="39432"/>
    <lineage>
        <taxon>Eukaryota</taxon>
        <taxon>Metazoa</taxon>
        <taxon>Chordata</taxon>
        <taxon>Craniata</taxon>
        <taxon>Vertebrata</taxon>
        <taxon>Euteleostomi</taxon>
        <taxon>Mammalia</taxon>
        <taxon>Eutheria</taxon>
        <taxon>Euarchontoglires</taxon>
        <taxon>Primates</taxon>
        <taxon>Haplorrhini</taxon>
        <taxon>Platyrrhini</taxon>
        <taxon>Cebidae</taxon>
        <taxon>Saimiriinae</taxon>
        <taxon>Saimiri</taxon>
    </lineage>
</organism>
<feature type="signal peptide" evidence="1">
    <location>
        <begin position="1"/>
        <end position="21"/>
    </location>
</feature>